<dbReference type="RefSeq" id="WP_348386790.1">
    <property type="nucleotide sequence ID" value="NZ_CP134146.1"/>
</dbReference>
<reference evidence="3" key="1">
    <citation type="submission" date="2023-09" db="EMBL/GenBank/DDBJ databases">
        <authorList>
            <person name="Li S."/>
            <person name="Li X."/>
            <person name="Zhang C."/>
            <person name="Zhao Z."/>
        </authorList>
    </citation>
    <scope>NUCLEOTIDE SEQUENCE [LARGE SCALE GENOMIC DNA]</scope>
    <source>
        <strain evidence="3">SQ345</strain>
    </source>
</reference>
<organism evidence="2 3">
    <name type="scientific">Thalassotalea nanhaiensis</name>
    <dbReference type="NCBI Taxonomy" id="3065648"/>
    <lineage>
        <taxon>Bacteria</taxon>
        <taxon>Pseudomonadati</taxon>
        <taxon>Pseudomonadota</taxon>
        <taxon>Gammaproteobacteria</taxon>
        <taxon>Alteromonadales</taxon>
        <taxon>Colwelliaceae</taxon>
        <taxon>Thalassotalea</taxon>
    </lineage>
</organism>
<evidence type="ECO:0000313" key="2">
    <source>
        <dbReference type="EMBL" id="WNC67631.1"/>
    </source>
</evidence>
<name>A0ABY9TG14_9GAMM</name>
<keyword evidence="3" id="KW-1185">Reference proteome</keyword>
<keyword evidence="1" id="KW-0812">Transmembrane</keyword>
<evidence type="ECO:0000313" key="3">
    <source>
        <dbReference type="Proteomes" id="UP001248581"/>
    </source>
</evidence>
<keyword evidence="1" id="KW-1133">Transmembrane helix</keyword>
<keyword evidence="1" id="KW-0472">Membrane</keyword>
<dbReference type="NCBIfam" id="TIGR02532">
    <property type="entry name" value="IV_pilin_GFxxxE"/>
    <property type="match status" value="1"/>
</dbReference>
<dbReference type="Pfam" id="PF07963">
    <property type="entry name" value="N_methyl"/>
    <property type="match status" value="1"/>
</dbReference>
<sequence>MNINHKLLLGFTLLELMITLTIIGIITSIAYTSFQSYVLKARRIDATETLMKLAVAQERFYNQHMYYSNDISSAAGLNHQSLLTSEGFYQLSVVIKTYSKDGKDSFVLTAKAINNQANDKDCISFSFNNLTVRKATNNQGVENNGCW</sequence>
<evidence type="ECO:0000256" key="1">
    <source>
        <dbReference type="SAM" id="Phobius"/>
    </source>
</evidence>
<accession>A0ABY9TG14</accession>
<feature type="transmembrane region" description="Helical" evidence="1">
    <location>
        <begin position="7"/>
        <end position="31"/>
    </location>
</feature>
<protein>
    <submittedName>
        <fullName evidence="2">Type IV pilin protein</fullName>
    </submittedName>
</protein>
<dbReference type="InterPro" id="IPR045584">
    <property type="entry name" value="Pilin-like"/>
</dbReference>
<dbReference type="Gene3D" id="3.30.700.10">
    <property type="entry name" value="Glycoprotein, Type 4 Pilin"/>
    <property type="match status" value="1"/>
</dbReference>
<proteinExistence type="predicted"/>
<dbReference type="Proteomes" id="UP001248581">
    <property type="component" value="Chromosome"/>
</dbReference>
<dbReference type="InterPro" id="IPR031982">
    <property type="entry name" value="PilE-like"/>
</dbReference>
<dbReference type="Pfam" id="PF16732">
    <property type="entry name" value="ComP_DUS"/>
    <property type="match status" value="1"/>
</dbReference>
<dbReference type="EMBL" id="CP134146">
    <property type="protein sequence ID" value="WNC67631.1"/>
    <property type="molecule type" value="Genomic_DNA"/>
</dbReference>
<gene>
    <name evidence="2" type="ORF">RI845_14035</name>
</gene>
<dbReference type="SUPFAM" id="SSF54523">
    <property type="entry name" value="Pili subunits"/>
    <property type="match status" value="1"/>
</dbReference>
<dbReference type="InterPro" id="IPR012902">
    <property type="entry name" value="N_methyl_site"/>
</dbReference>